<evidence type="ECO:0000256" key="2">
    <source>
        <dbReference type="ARBA" id="ARBA00007317"/>
    </source>
</evidence>
<gene>
    <name evidence="7" type="ordered locus">Veis_2228</name>
</gene>
<dbReference type="InterPro" id="IPR011053">
    <property type="entry name" value="Single_hybrid_motif"/>
</dbReference>
<dbReference type="InterPro" id="IPR004167">
    <property type="entry name" value="PSBD"/>
</dbReference>
<name>A1WK19_VEREI</name>
<evidence type="ECO:0000256" key="1">
    <source>
        <dbReference type="ARBA" id="ARBA00001938"/>
    </source>
</evidence>
<dbReference type="RefSeq" id="WP_011809980.1">
    <property type="nucleotide sequence ID" value="NC_008786.1"/>
</dbReference>
<dbReference type="HOGENOM" id="CLU_020336_13_2_4"/>
<dbReference type="SUPFAM" id="SSF53474">
    <property type="entry name" value="alpha/beta-Hydrolases"/>
    <property type="match status" value="1"/>
</dbReference>
<dbReference type="eggNOG" id="COG0508">
    <property type="taxonomic scope" value="Bacteria"/>
</dbReference>
<feature type="domain" description="Lipoyl-binding" evidence="5">
    <location>
        <begin position="2"/>
        <end position="77"/>
    </location>
</feature>
<dbReference type="ESTHER" id="verei-a1wk19">
    <property type="family name" value="AcoC_BiotinLipoyl-ABH"/>
</dbReference>
<dbReference type="InterPro" id="IPR000089">
    <property type="entry name" value="Biotin_lipoyl"/>
</dbReference>
<dbReference type="InterPro" id="IPR036625">
    <property type="entry name" value="E3-bd_dom_sf"/>
</dbReference>
<keyword evidence="3" id="KW-0450">Lipoyl</keyword>
<protein>
    <submittedName>
        <fullName evidence="7">Alpha/beta hydrolase fold</fullName>
    </submittedName>
</protein>
<dbReference type="PROSITE" id="PS50968">
    <property type="entry name" value="BIOTINYL_LIPOYL"/>
    <property type="match status" value="1"/>
</dbReference>
<dbReference type="Gene3D" id="2.40.50.100">
    <property type="match status" value="1"/>
</dbReference>
<dbReference type="eggNOG" id="COG0596">
    <property type="taxonomic scope" value="Bacteria"/>
</dbReference>
<dbReference type="InterPro" id="IPR003016">
    <property type="entry name" value="2-oxoA_DH_lipoyl-BS"/>
</dbReference>
<dbReference type="Proteomes" id="UP000000374">
    <property type="component" value="Chromosome"/>
</dbReference>
<keyword evidence="8" id="KW-1185">Reference proteome</keyword>
<dbReference type="NCBIfam" id="NF011457">
    <property type="entry name" value="PRK14875.1"/>
    <property type="match status" value="1"/>
</dbReference>
<reference evidence="8" key="1">
    <citation type="submission" date="2006-12" db="EMBL/GenBank/DDBJ databases">
        <title>Complete sequence of chromosome 1 of Verminephrobacter eiseniae EF01-2.</title>
        <authorList>
            <person name="Copeland A."/>
            <person name="Lucas S."/>
            <person name="Lapidus A."/>
            <person name="Barry K."/>
            <person name="Detter J.C."/>
            <person name="Glavina del Rio T."/>
            <person name="Dalin E."/>
            <person name="Tice H."/>
            <person name="Pitluck S."/>
            <person name="Chertkov O."/>
            <person name="Brettin T."/>
            <person name="Bruce D."/>
            <person name="Han C."/>
            <person name="Tapia R."/>
            <person name="Gilna P."/>
            <person name="Schmutz J."/>
            <person name="Larimer F."/>
            <person name="Land M."/>
            <person name="Hauser L."/>
            <person name="Kyrpides N."/>
            <person name="Kim E."/>
            <person name="Stahl D."/>
            <person name="Richardson P."/>
        </authorList>
    </citation>
    <scope>NUCLEOTIDE SEQUENCE [LARGE SCALE GENOMIC DNA]</scope>
    <source>
        <strain evidence="8">EF01-2</strain>
    </source>
</reference>
<dbReference type="InterPro" id="IPR050266">
    <property type="entry name" value="AB_hydrolase_sf"/>
</dbReference>
<evidence type="ECO:0000256" key="3">
    <source>
        <dbReference type="ARBA" id="ARBA00022823"/>
    </source>
</evidence>
<dbReference type="EMBL" id="CP000542">
    <property type="protein sequence ID" value="ABM57976.1"/>
    <property type="molecule type" value="Genomic_DNA"/>
</dbReference>
<evidence type="ECO:0000313" key="7">
    <source>
        <dbReference type="EMBL" id="ABM57976.1"/>
    </source>
</evidence>
<dbReference type="GO" id="GO:0016787">
    <property type="term" value="F:hydrolase activity"/>
    <property type="evidence" value="ECO:0007669"/>
    <property type="project" value="UniProtKB-KW"/>
</dbReference>
<dbReference type="SUPFAM" id="SSF47005">
    <property type="entry name" value="Peripheral subunit-binding domain of 2-oxo acid dehydrogenase complex"/>
    <property type="match status" value="1"/>
</dbReference>
<dbReference type="InterPro" id="IPR029058">
    <property type="entry name" value="AB_hydrolase_fold"/>
</dbReference>
<dbReference type="Pfam" id="PF02817">
    <property type="entry name" value="E3_binding"/>
    <property type="match status" value="1"/>
</dbReference>
<sequence length="440" mass="45558">MATEVILPRVDMDMAEGKIACWYVKNGDQVRKGQVLFDIETDKATMEVEAPASGVIDSIDGAIGVTMPVGQVVAWIRAPGAARVEGTSAPPAARQAAGTAATAAVPEPGHATAMSPPAPMASTAAQLPFRSDGASLRATPLARSLARERGVDLLRLRGSGPGGRIVERDVPATSASSPGAADTKPKPKLHLHWWRHGKVPVLLLHGFGADHASWRPLVEQLPPGIPLAGVDLPCHGKSPVQSAGSMQAMAQAVLDRLEQEGIAACHLLGHSLGGGVALALAAAQPQRVRSLSLLAPAGLGPEINGEFIDGLTRAETQAALKSTLALLLHDPAALTGSFVATAFHLLQAPARRAALSGMAFQLMPGGIQQQSLRRELDALQMPTKLIWGIADRIIPASHGAGVPGGVALHLLPGVGHLPQVEATALVARLLQHQWRAGTAA</sequence>
<dbReference type="CDD" id="cd06849">
    <property type="entry name" value="lipoyl_domain"/>
    <property type="match status" value="1"/>
</dbReference>
<dbReference type="KEGG" id="vei:Veis_2228"/>
<dbReference type="SUPFAM" id="SSF51230">
    <property type="entry name" value="Single hybrid motif"/>
    <property type="match status" value="1"/>
</dbReference>
<evidence type="ECO:0000313" key="8">
    <source>
        <dbReference type="Proteomes" id="UP000000374"/>
    </source>
</evidence>
<dbReference type="GO" id="GO:0016020">
    <property type="term" value="C:membrane"/>
    <property type="evidence" value="ECO:0007669"/>
    <property type="project" value="TreeGrafter"/>
</dbReference>
<dbReference type="Pfam" id="PF12697">
    <property type="entry name" value="Abhydrolase_6"/>
    <property type="match status" value="1"/>
</dbReference>
<comment type="similarity">
    <text evidence="2">Belongs to the 2-oxoacid dehydrogenase family.</text>
</comment>
<dbReference type="Pfam" id="PF00364">
    <property type="entry name" value="Biotin_lipoyl"/>
    <property type="match status" value="1"/>
</dbReference>
<evidence type="ECO:0000259" key="6">
    <source>
        <dbReference type="PROSITE" id="PS51826"/>
    </source>
</evidence>
<dbReference type="InterPro" id="IPR000073">
    <property type="entry name" value="AB_hydrolase_1"/>
</dbReference>
<dbReference type="Gene3D" id="3.40.50.1820">
    <property type="entry name" value="alpha/beta hydrolase"/>
    <property type="match status" value="1"/>
</dbReference>
<dbReference type="STRING" id="391735.Veis_2228"/>
<organism evidence="7 8">
    <name type="scientific">Verminephrobacter eiseniae (strain EF01-2)</name>
    <dbReference type="NCBI Taxonomy" id="391735"/>
    <lineage>
        <taxon>Bacteria</taxon>
        <taxon>Pseudomonadati</taxon>
        <taxon>Pseudomonadota</taxon>
        <taxon>Betaproteobacteria</taxon>
        <taxon>Burkholderiales</taxon>
        <taxon>Comamonadaceae</taxon>
        <taxon>Verminephrobacter</taxon>
    </lineage>
</organism>
<dbReference type="GO" id="GO:0016746">
    <property type="term" value="F:acyltransferase activity"/>
    <property type="evidence" value="ECO:0007669"/>
    <property type="project" value="InterPro"/>
</dbReference>
<keyword evidence="7" id="KW-0378">Hydrolase</keyword>
<feature type="domain" description="Peripheral subunit-binding (PSBD)" evidence="6">
    <location>
        <begin position="137"/>
        <end position="174"/>
    </location>
</feature>
<accession>A1WK19</accession>
<dbReference type="Gene3D" id="4.10.320.10">
    <property type="entry name" value="E3-binding domain"/>
    <property type="match status" value="1"/>
</dbReference>
<dbReference type="PROSITE" id="PS51826">
    <property type="entry name" value="PSBD"/>
    <property type="match status" value="1"/>
</dbReference>
<dbReference type="PANTHER" id="PTHR43798:SF33">
    <property type="entry name" value="HYDROLASE, PUTATIVE (AFU_ORTHOLOGUE AFUA_2G14860)-RELATED"/>
    <property type="match status" value="1"/>
</dbReference>
<dbReference type="AlphaFoldDB" id="A1WK19"/>
<proteinExistence type="inferred from homology"/>
<comment type="cofactor">
    <cofactor evidence="1">
        <name>(R)-lipoate</name>
        <dbReference type="ChEBI" id="CHEBI:83088"/>
    </cofactor>
</comment>
<evidence type="ECO:0000256" key="4">
    <source>
        <dbReference type="SAM" id="MobiDB-lite"/>
    </source>
</evidence>
<dbReference type="PANTHER" id="PTHR43798">
    <property type="entry name" value="MONOACYLGLYCEROL LIPASE"/>
    <property type="match status" value="1"/>
</dbReference>
<evidence type="ECO:0000259" key="5">
    <source>
        <dbReference type="PROSITE" id="PS50968"/>
    </source>
</evidence>
<dbReference type="GeneID" id="76460786"/>
<feature type="region of interest" description="Disordered" evidence="4">
    <location>
        <begin position="162"/>
        <end position="186"/>
    </location>
</feature>
<dbReference type="OrthoDB" id="5853561at2"/>
<dbReference type="PROSITE" id="PS00189">
    <property type="entry name" value="LIPOYL"/>
    <property type="match status" value="1"/>
</dbReference>